<dbReference type="Proteomes" id="UP000317835">
    <property type="component" value="Chromosome"/>
</dbReference>
<evidence type="ECO:0000256" key="1">
    <source>
        <dbReference type="SAM" id="MobiDB-lite"/>
    </source>
</evidence>
<feature type="region of interest" description="Disordered" evidence="1">
    <location>
        <begin position="34"/>
        <end position="53"/>
    </location>
</feature>
<name>A0A518GXB9_9BACT</name>
<evidence type="ECO:0000313" key="3">
    <source>
        <dbReference type="Proteomes" id="UP000317835"/>
    </source>
</evidence>
<sequence>MRRIGLVSVFLVIPTVIALALGLLREDEPIRVTAPLDGGAEPPEPGARPHQDPGESVWVAIDFVDLEAGGSSEYFGRTDRASLETLLKGRLGGYFRLEGVFWMYEDGEVERLDEDLAYGDSAYFRVDSIRRVTPLKDGFPEATRRLAPGDRIVPSVGRDA</sequence>
<protein>
    <submittedName>
        <fullName evidence="2">Uncharacterized protein</fullName>
    </submittedName>
</protein>
<dbReference type="EMBL" id="CP036426">
    <property type="protein sequence ID" value="QDV33229.1"/>
    <property type="molecule type" value="Genomic_DNA"/>
</dbReference>
<accession>A0A518GXB9</accession>
<gene>
    <name evidence="2" type="ORF">ElP_10710</name>
</gene>
<evidence type="ECO:0000313" key="2">
    <source>
        <dbReference type="EMBL" id="QDV33229.1"/>
    </source>
</evidence>
<dbReference type="KEGG" id="tpla:ElP_10710"/>
<keyword evidence="3" id="KW-1185">Reference proteome</keyword>
<organism evidence="2 3">
    <name type="scientific">Tautonia plasticadhaerens</name>
    <dbReference type="NCBI Taxonomy" id="2527974"/>
    <lineage>
        <taxon>Bacteria</taxon>
        <taxon>Pseudomonadati</taxon>
        <taxon>Planctomycetota</taxon>
        <taxon>Planctomycetia</taxon>
        <taxon>Isosphaerales</taxon>
        <taxon>Isosphaeraceae</taxon>
        <taxon>Tautonia</taxon>
    </lineage>
</organism>
<dbReference type="AlphaFoldDB" id="A0A518GXB9"/>
<dbReference type="RefSeq" id="WP_145267623.1">
    <property type="nucleotide sequence ID" value="NZ_CP036426.1"/>
</dbReference>
<proteinExistence type="predicted"/>
<dbReference type="OrthoDB" id="9839219at2"/>
<reference evidence="2 3" key="1">
    <citation type="submission" date="2019-02" db="EMBL/GenBank/DDBJ databases">
        <title>Deep-cultivation of Planctomycetes and their phenomic and genomic characterization uncovers novel biology.</title>
        <authorList>
            <person name="Wiegand S."/>
            <person name="Jogler M."/>
            <person name="Boedeker C."/>
            <person name="Pinto D."/>
            <person name="Vollmers J."/>
            <person name="Rivas-Marin E."/>
            <person name="Kohn T."/>
            <person name="Peeters S.H."/>
            <person name="Heuer A."/>
            <person name="Rast P."/>
            <person name="Oberbeckmann S."/>
            <person name="Bunk B."/>
            <person name="Jeske O."/>
            <person name="Meyerdierks A."/>
            <person name="Storesund J.E."/>
            <person name="Kallscheuer N."/>
            <person name="Luecker S."/>
            <person name="Lage O.M."/>
            <person name="Pohl T."/>
            <person name="Merkel B.J."/>
            <person name="Hornburger P."/>
            <person name="Mueller R.-W."/>
            <person name="Bruemmer F."/>
            <person name="Labrenz M."/>
            <person name="Spormann A.M."/>
            <person name="Op den Camp H."/>
            <person name="Overmann J."/>
            <person name="Amann R."/>
            <person name="Jetten M.S.M."/>
            <person name="Mascher T."/>
            <person name="Medema M.H."/>
            <person name="Devos D.P."/>
            <person name="Kaster A.-K."/>
            <person name="Ovreas L."/>
            <person name="Rohde M."/>
            <person name="Galperin M.Y."/>
            <person name="Jogler C."/>
        </authorList>
    </citation>
    <scope>NUCLEOTIDE SEQUENCE [LARGE SCALE GENOMIC DNA]</scope>
    <source>
        <strain evidence="2 3">ElP</strain>
    </source>
</reference>